<comment type="caution">
    <text evidence="2">The sequence shown here is derived from an EMBL/GenBank/DDBJ whole genome shotgun (WGS) entry which is preliminary data.</text>
</comment>
<feature type="region of interest" description="Disordered" evidence="1">
    <location>
        <begin position="116"/>
        <end position="140"/>
    </location>
</feature>
<keyword evidence="3" id="KW-1185">Reference proteome</keyword>
<dbReference type="Proteomes" id="UP000237082">
    <property type="component" value="Unassembled WGS sequence"/>
</dbReference>
<reference evidence="3" key="1">
    <citation type="submission" date="2018-02" db="EMBL/GenBank/DDBJ databases">
        <authorList>
            <person name="O'Hara-Hanley K."/>
            <person name="Soby S."/>
        </authorList>
    </citation>
    <scope>NUCLEOTIDE SEQUENCE [LARGE SCALE GENOMIC DNA]</scope>
    <source>
        <strain evidence="3">MWU14-2602</strain>
    </source>
</reference>
<name>A0A2S5DF55_9NEIS</name>
<accession>A0A2S5DF55</accession>
<dbReference type="RefSeq" id="WP_103902979.1">
    <property type="nucleotide sequence ID" value="NZ_PQWB01000048.1"/>
</dbReference>
<dbReference type="AlphaFoldDB" id="A0A2S5DF55"/>
<protein>
    <submittedName>
        <fullName evidence="2">Uncharacterized protein</fullName>
    </submittedName>
</protein>
<evidence type="ECO:0000313" key="2">
    <source>
        <dbReference type="EMBL" id="POZ61684.1"/>
    </source>
</evidence>
<sequence>MDLPLDASRLLLPATEVCVLTAGMDTRKLALLRLAFKMHAARRYRLAVDAPELTPEMALVDIDGEGWPLWQRFRRDHPALPAAIVTVSPPTDAPAPVLGKPLRIEELFPLLSELRHAPPPEPDKWTPPPRQVASPAPARTAPARIERFDPERGLLGLACLMQRQARDAAILADGAPIAAIAGSRGQAYLLCEEARLRELCRGEAMVQPGDWPETERLANASPHPLKPLLWQWAIWTARGRLLCAIQADTPLRLRHWPNLTRLAPIPDAHRVCALLARAPVNLRIVARLLHVAPANLFDFLAAAHSIGALDIGAGTMLNVISTPPIRGAPPVAAAPPPSARGGLLSRLLRKINGL</sequence>
<evidence type="ECO:0000313" key="3">
    <source>
        <dbReference type="Proteomes" id="UP000237082"/>
    </source>
</evidence>
<evidence type="ECO:0000256" key="1">
    <source>
        <dbReference type="SAM" id="MobiDB-lite"/>
    </source>
</evidence>
<organism evidence="2 3">
    <name type="scientific">Chromobacterium alticapitis</name>
    <dbReference type="NCBI Taxonomy" id="2073169"/>
    <lineage>
        <taxon>Bacteria</taxon>
        <taxon>Pseudomonadati</taxon>
        <taxon>Pseudomonadota</taxon>
        <taxon>Betaproteobacteria</taxon>
        <taxon>Neisseriales</taxon>
        <taxon>Chromobacteriaceae</taxon>
        <taxon>Chromobacterium</taxon>
    </lineage>
</organism>
<dbReference type="OrthoDB" id="3212305at2"/>
<dbReference type="EMBL" id="PQWB01000048">
    <property type="protein sequence ID" value="POZ61684.1"/>
    <property type="molecule type" value="Genomic_DNA"/>
</dbReference>
<gene>
    <name evidence="2" type="ORF">C2I19_12265</name>
</gene>
<proteinExistence type="predicted"/>